<dbReference type="FunFam" id="3.10.129.10:FF:000052">
    <property type="entry name" value="PaaI family thioesterase"/>
    <property type="match status" value="1"/>
</dbReference>
<evidence type="ECO:0000313" key="4">
    <source>
        <dbReference type="Proteomes" id="UP000276634"/>
    </source>
</evidence>
<evidence type="ECO:0000259" key="2">
    <source>
        <dbReference type="Pfam" id="PF03061"/>
    </source>
</evidence>
<gene>
    <name evidence="3" type="ORF">EDC57_1102</name>
</gene>
<feature type="domain" description="Thioesterase" evidence="2">
    <location>
        <begin position="49"/>
        <end position="124"/>
    </location>
</feature>
<dbReference type="AlphaFoldDB" id="A0A3N1Y8S1"/>
<keyword evidence="4" id="KW-1185">Reference proteome</keyword>
<dbReference type="RefSeq" id="WP_245995132.1">
    <property type="nucleotide sequence ID" value="NZ_RJVI01000001.1"/>
</dbReference>
<reference evidence="3 4" key="1">
    <citation type="submission" date="2018-11" db="EMBL/GenBank/DDBJ databases">
        <title>Genomic Encyclopedia of Type Strains, Phase IV (KMG-IV): sequencing the most valuable type-strain genomes for metagenomic binning, comparative biology and taxonomic classification.</title>
        <authorList>
            <person name="Goeker M."/>
        </authorList>
    </citation>
    <scope>NUCLEOTIDE SEQUENCE [LARGE SCALE GENOMIC DNA]</scope>
    <source>
        <strain evidence="3 4">DSM 100275</strain>
    </source>
</reference>
<evidence type="ECO:0000313" key="3">
    <source>
        <dbReference type="EMBL" id="ROR35185.1"/>
    </source>
</evidence>
<evidence type="ECO:0000256" key="1">
    <source>
        <dbReference type="ARBA" id="ARBA00022801"/>
    </source>
</evidence>
<dbReference type="GO" id="GO:0005829">
    <property type="term" value="C:cytosol"/>
    <property type="evidence" value="ECO:0007669"/>
    <property type="project" value="TreeGrafter"/>
</dbReference>
<dbReference type="PANTHER" id="PTHR43240">
    <property type="entry name" value="1,4-DIHYDROXY-2-NAPHTHOYL-COA THIOESTERASE 1"/>
    <property type="match status" value="1"/>
</dbReference>
<dbReference type="CDD" id="cd03443">
    <property type="entry name" value="PaaI_thioesterase"/>
    <property type="match status" value="1"/>
</dbReference>
<dbReference type="InterPro" id="IPR003736">
    <property type="entry name" value="PAAI_dom"/>
</dbReference>
<dbReference type="PANTHER" id="PTHR43240:SF10">
    <property type="entry name" value="BLL4964 PROTEIN"/>
    <property type="match status" value="1"/>
</dbReference>
<organism evidence="3 4">
    <name type="scientific">Inmirania thermothiophila</name>
    <dbReference type="NCBI Taxonomy" id="1750597"/>
    <lineage>
        <taxon>Bacteria</taxon>
        <taxon>Pseudomonadati</taxon>
        <taxon>Pseudomonadota</taxon>
        <taxon>Gammaproteobacteria</taxon>
        <taxon>Chromatiales</taxon>
        <taxon>Ectothiorhodospiraceae</taxon>
        <taxon>Inmirania</taxon>
    </lineage>
</organism>
<dbReference type="Gene3D" id="3.10.129.10">
    <property type="entry name" value="Hotdog Thioesterase"/>
    <property type="match status" value="1"/>
</dbReference>
<sequence>MSAISAAEFETIAREEVPFVGRLGLRVEAIERGRARLRLPYRDDFLRPGGTVSGPVLMAIADAAMYAAVLSALGPVKLAVTTNLNCNFLRRPRPADVVAEARLLKLGRRLAVGEVALYSEGDPEMVAHVTATYAIPPGADAGPRG</sequence>
<dbReference type="NCBIfam" id="TIGR00369">
    <property type="entry name" value="unchar_dom_1"/>
    <property type="match status" value="1"/>
</dbReference>
<keyword evidence="1" id="KW-0378">Hydrolase</keyword>
<dbReference type="EMBL" id="RJVI01000001">
    <property type="protein sequence ID" value="ROR35185.1"/>
    <property type="molecule type" value="Genomic_DNA"/>
</dbReference>
<name>A0A3N1Y8S1_9GAMM</name>
<dbReference type="InterPro" id="IPR006683">
    <property type="entry name" value="Thioestr_dom"/>
</dbReference>
<protein>
    <submittedName>
        <fullName evidence="3">Uncharacterized protein (TIGR00369 family)</fullName>
    </submittedName>
</protein>
<dbReference type="GO" id="GO:0061522">
    <property type="term" value="F:1,4-dihydroxy-2-naphthoyl-CoA thioesterase activity"/>
    <property type="evidence" value="ECO:0007669"/>
    <property type="project" value="TreeGrafter"/>
</dbReference>
<comment type="caution">
    <text evidence="3">The sequence shown here is derived from an EMBL/GenBank/DDBJ whole genome shotgun (WGS) entry which is preliminary data.</text>
</comment>
<proteinExistence type="predicted"/>
<accession>A0A3N1Y8S1</accession>
<dbReference type="InterPro" id="IPR029069">
    <property type="entry name" value="HotDog_dom_sf"/>
</dbReference>
<dbReference type="SUPFAM" id="SSF54637">
    <property type="entry name" value="Thioesterase/thiol ester dehydrase-isomerase"/>
    <property type="match status" value="1"/>
</dbReference>
<dbReference type="Pfam" id="PF03061">
    <property type="entry name" value="4HBT"/>
    <property type="match status" value="1"/>
</dbReference>
<dbReference type="Proteomes" id="UP000276634">
    <property type="component" value="Unassembled WGS sequence"/>
</dbReference>